<dbReference type="GO" id="GO:0008816">
    <property type="term" value="F:citryl-CoA lyase activity"/>
    <property type="evidence" value="ECO:0007669"/>
    <property type="project" value="UniProtKB-EC"/>
</dbReference>
<dbReference type="Gene3D" id="3.20.20.60">
    <property type="entry name" value="Phosphoenolpyruvate-binding domains"/>
    <property type="match status" value="1"/>
</dbReference>
<dbReference type="Pfam" id="PF01575">
    <property type="entry name" value="MaoC_dehydratas"/>
    <property type="match status" value="1"/>
</dbReference>
<dbReference type="PANTHER" id="PTHR32308">
    <property type="entry name" value="LYASE BETA SUBUNIT, PUTATIVE (AFU_ORTHOLOGUE AFUA_4G13030)-RELATED"/>
    <property type="match status" value="1"/>
</dbReference>
<keyword evidence="8" id="KW-1185">Reference proteome</keyword>
<dbReference type="GO" id="GO:0006107">
    <property type="term" value="P:oxaloacetate metabolic process"/>
    <property type="evidence" value="ECO:0007669"/>
    <property type="project" value="TreeGrafter"/>
</dbReference>
<dbReference type="PANTHER" id="PTHR32308:SF0">
    <property type="entry name" value="HPCH_HPAI ALDOLASE_CITRATE LYASE DOMAIN-CONTAINING PROTEIN"/>
    <property type="match status" value="1"/>
</dbReference>
<dbReference type="CDD" id="cd03451">
    <property type="entry name" value="FkbR2"/>
    <property type="match status" value="1"/>
</dbReference>
<feature type="compositionally biased region" description="Basic and acidic residues" evidence="4">
    <location>
        <begin position="355"/>
        <end position="365"/>
    </location>
</feature>
<evidence type="ECO:0000313" key="8">
    <source>
        <dbReference type="Proteomes" id="UP001224775"/>
    </source>
</evidence>
<feature type="region of interest" description="Disordered" evidence="4">
    <location>
        <begin position="338"/>
        <end position="369"/>
    </location>
</feature>
<dbReference type="InterPro" id="IPR005000">
    <property type="entry name" value="Aldolase/citrate-lyase_domain"/>
</dbReference>
<sequence>MVATWSLQTTMSTTLFLKQATKRLLHPPLSCRHLSSSNVRRRRSVHFIPADNDKFLSKSLTLGADTIVLDLEDSVKDKQLGREKLRAFLDMAHSLPGRNNTEVLVRINPLSSLVEDWREDLVAGFDGSDGFVVPKVETQDELKLLDEILSDMEHSNHHKSNNNGSSRHPKVLLPIATETPLAVLNIASIAQGPRVCAITWGCEDLSAALGSYNTRDANNSGAYLDVFRHCQTMCLLAAKAAGVQAIDGVYQNVRDMDGFQNEANYAKCIGFDGKLTLHPGQISALHKVFEPTREEREEATAIVTMWEQSDGKGVIEFDGKMIDLPHYVRAKKVLARVDDDDEDDSSKEGTIVSTESDKDTNTSKDLEEEEEVFPRVFMGKYFEDLEIGLKLRHFLTRTVTEADNVFFTCLTLNPAPIHLDHEMSKGNDSSLSGDGSSSNSGKPLFNSMFTLALLVGMSVPEATHGTTVANLGFSEVLFPKPVYPGDTLRAETIILDRRESKSRPTQGIVTLQHVAYNQRGDVVCKATRTALMKKKQAR</sequence>
<dbReference type="InterPro" id="IPR015813">
    <property type="entry name" value="Pyrv/PenolPyrv_kinase-like_dom"/>
</dbReference>
<organism evidence="7 8">
    <name type="scientific">Skeletonema marinoi</name>
    <dbReference type="NCBI Taxonomy" id="267567"/>
    <lineage>
        <taxon>Eukaryota</taxon>
        <taxon>Sar</taxon>
        <taxon>Stramenopiles</taxon>
        <taxon>Ochrophyta</taxon>
        <taxon>Bacillariophyta</taxon>
        <taxon>Coscinodiscophyceae</taxon>
        <taxon>Thalassiosirophycidae</taxon>
        <taxon>Thalassiosirales</taxon>
        <taxon>Skeletonemataceae</taxon>
        <taxon>Skeletonema</taxon>
        <taxon>Skeletonema marinoi-dohrnii complex</taxon>
    </lineage>
</organism>
<comment type="caution">
    <text evidence="7">The sequence shown here is derived from an EMBL/GenBank/DDBJ whole genome shotgun (WGS) entry which is preliminary data.</text>
</comment>
<evidence type="ECO:0000313" key="7">
    <source>
        <dbReference type="EMBL" id="KAK1738334.1"/>
    </source>
</evidence>
<dbReference type="EMBL" id="JATAAI010000021">
    <property type="protein sequence ID" value="KAK1738334.1"/>
    <property type="molecule type" value="Genomic_DNA"/>
</dbReference>
<evidence type="ECO:0000256" key="3">
    <source>
        <dbReference type="ARBA" id="ARBA00022842"/>
    </source>
</evidence>
<dbReference type="AlphaFoldDB" id="A0AAD8Y361"/>
<dbReference type="SUPFAM" id="SSF51621">
    <property type="entry name" value="Phosphoenolpyruvate/pyruvate domain"/>
    <property type="match status" value="1"/>
</dbReference>
<name>A0AAD8Y361_9STRA</name>
<keyword evidence="7" id="KW-0456">Lyase</keyword>
<comment type="cofactor">
    <cofactor evidence="1">
        <name>Mg(2+)</name>
        <dbReference type="ChEBI" id="CHEBI:18420"/>
    </cofactor>
</comment>
<dbReference type="EC" id="4.1.3.34" evidence="7"/>
<dbReference type="Gene3D" id="3.10.129.10">
    <property type="entry name" value="Hotdog Thioesterase"/>
    <property type="match status" value="1"/>
</dbReference>
<keyword evidence="3" id="KW-0460">Magnesium</keyword>
<protein>
    <submittedName>
        <fullName evidence="7">Citrate lyase subunit beta</fullName>
        <ecNumber evidence="7">4.1.3.34</ecNumber>
    </submittedName>
</protein>
<dbReference type="InterPro" id="IPR029069">
    <property type="entry name" value="HotDog_dom_sf"/>
</dbReference>
<reference evidence="7" key="1">
    <citation type="submission" date="2023-06" db="EMBL/GenBank/DDBJ databases">
        <title>Survivors Of The Sea: Transcriptome response of Skeletonema marinoi to long-term dormancy.</title>
        <authorList>
            <person name="Pinder M.I.M."/>
            <person name="Kourtchenko O."/>
            <person name="Robertson E.K."/>
            <person name="Larsson T."/>
            <person name="Maumus F."/>
            <person name="Osuna-Cruz C.M."/>
            <person name="Vancaester E."/>
            <person name="Stenow R."/>
            <person name="Vandepoele K."/>
            <person name="Ploug H."/>
            <person name="Bruchert V."/>
            <person name="Godhe A."/>
            <person name="Topel M."/>
        </authorList>
    </citation>
    <scope>NUCLEOTIDE SEQUENCE</scope>
    <source>
        <strain evidence="7">R05AC</strain>
    </source>
</reference>
<proteinExistence type="predicted"/>
<keyword evidence="2" id="KW-0479">Metal-binding</keyword>
<feature type="domain" description="MaoC-like" evidence="5">
    <location>
        <begin position="387"/>
        <end position="513"/>
    </location>
</feature>
<evidence type="ECO:0000256" key="4">
    <source>
        <dbReference type="SAM" id="MobiDB-lite"/>
    </source>
</evidence>
<evidence type="ECO:0000259" key="6">
    <source>
        <dbReference type="Pfam" id="PF03328"/>
    </source>
</evidence>
<gene>
    <name evidence="7" type="ORF">QTG54_011003</name>
</gene>
<dbReference type="InterPro" id="IPR040442">
    <property type="entry name" value="Pyrv_kinase-like_dom_sf"/>
</dbReference>
<evidence type="ECO:0000259" key="5">
    <source>
        <dbReference type="Pfam" id="PF01575"/>
    </source>
</evidence>
<accession>A0AAD8Y361</accession>
<dbReference type="SUPFAM" id="SSF54637">
    <property type="entry name" value="Thioesterase/thiol ester dehydrase-isomerase"/>
    <property type="match status" value="1"/>
</dbReference>
<evidence type="ECO:0000256" key="1">
    <source>
        <dbReference type="ARBA" id="ARBA00001946"/>
    </source>
</evidence>
<feature type="domain" description="HpcH/HpaI aldolase/citrate lyase" evidence="6">
    <location>
        <begin position="43"/>
        <end position="279"/>
    </location>
</feature>
<dbReference type="InterPro" id="IPR002539">
    <property type="entry name" value="MaoC-like_dom"/>
</dbReference>
<evidence type="ECO:0000256" key="2">
    <source>
        <dbReference type="ARBA" id="ARBA00022723"/>
    </source>
</evidence>
<dbReference type="Proteomes" id="UP001224775">
    <property type="component" value="Unassembled WGS sequence"/>
</dbReference>
<dbReference type="Pfam" id="PF03328">
    <property type="entry name" value="HpcH_HpaI"/>
    <property type="match status" value="1"/>
</dbReference>
<dbReference type="GO" id="GO:0000287">
    <property type="term" value="F:magnesium ion binding"/>
    <property type="evidence" value="ECO:0007669"/>
    <property type="project" value="TreeGrafter"/>
</dbReference>